<accession>A0AAJ4P5H6</accession>
<dbReference type="EMBL" id="CP078045">
    <property type="protein sequence ID" value="QXR08364.1"/>
    <property type="molecule type" value="Genomic_DNA"/>
</dbReference>
<keyword evidence="1" id="KW-1133">Transmembrane helix</keyword>
<dbReference type="Proteomes" id="UP000293391">
    <property type="component" value="Chromosome"/>
</dbReference>
<reference evidence="2" key="3">
    <citation type="submission" date="2021-06" db="EMBL/GenBank/DDBJ databases">
        <authorList>
            <person name="Diorio-Toth L."/>
        </authorList>
    </citation>
    <scope>NUCLEOTIDE SEQUENCE</scope>
    <source>
        <strain evidence="2">AL_065</strain>
    </source>
</reference>
<organism evidence="2 3">
    <name type="scientific">Acinetobacter lwoffii</name>
    <dbReference type="NCBI Taxonomy" id="28090"/>
    <lineage>
        <taxon>Bacteria</taxon>
        <taxon>Pseudomonadati</taxon>
        <taxon>Pseudomonadota</taxon>
        <taxon>Gammaproteobacteria</taxon>
        <taxon>Moraxellales</taxon>
        <taxon>Moraxellaceae</taxon>
        <taxon>Acinetobacter</taxon>
    </lineage>
</organism>
<name>A0AAJ4P5H6_ACILW</name>
<evidence type="ECO:0000256" key="1">
    <source>
        <dbReference type="SAM" id="Phobius"/>
    </source>
</evidence>
<protein>
    <recommendedName>
        <fullName evidence="4">Phage abortive infection protein</fullName>
    </recommendedName>
</protein>
<evidence type="ECO:0008006" key="4">
    <source>
        <dbReference type="Google" id="ProtNLM"/>
    </source>
</evidence>
<keyword evidence="1" id="KW-0472">Membrane</keyword>
<feature type="transmembrane region" description="Helical" evidence="1">
    <location>
        <begin position="29"/>
        <end position="53"/>
    </location>
</feature>
<sequence>MQEQQTQTMVLQQPKDQKVYLDVQHSTDWVVAASVCVSGLISLFGFIVTVYVVRKSTESQIKSNWELIESQRDHLEKDLAFKNKQLITQNFIQYASRFISGQANLIIKLRDFGIFYGAISKKEKLDRTTHLGQIYQELRDISNQALQDYHVLELFLLSKGRSITNLEVKNRLFFNFLWRYLELLLDEPRSESWLKNENITIIDLLEHIEFQNIGVELKKIIGEDNITIYLILNELNKQISKMIKTEIKKAA</sequence>
<dbReference type="AlphaFoldDB" id="A0AAJ4P5H6"/>
<gene>
    <name evidence="2" type="ORF">EVX74_005165</name>
</gene>
<reference evidence="2" key="2">
    <citation type="journal article" date="2019" name="Nat. Commun.">
        <title>Spatiotemporal dynamics of multidrug resistant bacteria on intensive care unit surfaces.</title>
        <authorList>
            <person name="D'Souza A.W."/>
            <person name="Potter R.F."/>
            <person name="Wallace M."/>
            <person name="Shupe A."/>
            <person name="Patel S."/>
            <person name="Sun X."/>
            <person name="Gul D."/>
            <person name="Kwon J.H."/>
            <person name="Andleeb S."/>
            <person name="Burnham C.D."/>
            <person name="Dantas G."/>
        </authorList>
    </citation>
    <scope>NUCLEOTIDE SEQUENCE</scope>
    <source>
        <strain evidence="2">AL_065</strain>
    </source>
</reference>
<proteinExistence type="predicted"/>
<dbReference type="RefSeq" id="WP_165353915.1">
    <property type="nucleotide sequence ID" value="NZ_CP078045.1"/>
</dbReference>
<reference evidence="2" key="1">
    <citation type="submission" date="2018-10" db="EMBL/GenBank/DDBJ databases">
        <authorList>
            <person name="D'Souza A.W."/>
            <person name="Potter R.F."/>
            <person name="Wallace M."/>
            <person name="Shupe A."/>
            <person name="Patel S."/>
            <person name="Sun S."/>
            <person name="Gul D."/>
            <person name="Kwon J.H."/>
            <person name="Andleeb S."/>
            <person name="Burnham C.-A.D."/>
            <person name="Dantas G."/>
        </authorList>
    </citation>
    <scope>NUCLEOTIDE SEQUENCE</scope>
    <source>
        <strain evidence="2">AL_065</strain>
    </source>
</reference>
<evidence type="ECO:0000313" key="2">
    <source>
        <dbReference type="EMBL" id="QXR08364.1"/>
    </source>
</evidence>
<evidence type="ECO:0000313" key="3">
    <source>
        <dbReference type="Proteomes" id="UP000293391"/>
    </source>
</evidence>
<keyword evidence="1" id="KW-0812">Transmembrane</keyword>